<feature type="domain" description="Alkylated DNA repair protein AlkB homologue 8 N-terminal" evidence="1">
    <location>
        <begin position="88"/>
        <end position="128"/>
    </location>
</feature>
<dbReference type="Proteomes" id="UP001221898">
    <property type="component" value="Unassembled WGS sequence"/>
</dbReference>
<sequence>MPQWMTCTWHCAKGPAQDHGPALEEFMEWCDTSCLELNVTKVMVVVISSRQQESRLTSAPTLIHGEPVKVLQQYKYLGTVFDDRLRFDTNTEDILKKCQQLQYFMKKVNSFGVNRSILTTFYNSFTESTTCTLIPS</sequence>
<evidence type="ECO:0000313" key="2">
    <source>
        <dbReference type="EMBL" id="KAJ8412666.1"/>
    </source>
</evidence>
<organism evidence="2 3">
    <name type="scientific">Aldrovandia affinis</name>
    <dbReference type="NCBI Taxonomy" id="143900"/>
    <lineage>
        <taxon>Eukaryota</taxon>
        <taxon>Metazoa</taxon>
        <taxon>Chordata</taxon>
        <taxon>Craniata</taxon>
        <taxon>Vertebrata</taxon>
        <taxon>Euteleostomi</taxon>
        <taxon>Actinopterygii</taxon>
        <taxon>Neopterygii</taxon>
        <taxon>Teleostei</taxon>
        <taxon>Notacanthiformes</taxon>
        <taxon>Halosauridae</taxon>
        <taxon>Aldrovandia</taxon>
    </lineage>
</organism>
<reference evidence="2" key="1">
    <citation type="journal article" date="2023" name="Science">
        <title>Genome structures resolve the early diversification of teleost fishes.</title>
        <authorList>
            <person name="Parey E."/>
            <person name="Louis A."/>
            <person name="Montfort J."/>
            <person name="Bouchez O."/>
            <person name="Roques C."/>
            <person name="Iampietro C."/>
            <person name="Lluch J."/>
            <person name="Castinel A."/>
            <person name="Donnadieu C."/>
            <person name="Desvignes T."/>
            <person name="Floi Bucao C."/>
            <person name="Jouanno E."/>
            <person name="Wen M."/>
            <person name="Mejri S."/>
            <person name="Dirks R."/>
            <person name="Jansen H."/>
            <person name="Henkel C."/>
            <person name="Chen W.J."/>
            <person name="Zahm M."/>
            <person name="Cabau C."/>
            <person name="Klopp C."/>
            <person name="Thompson A.W."/>
            <person name="Robinson-Rechavi M."/>
            <person name="Braasch I."/>
            <person name="Lecointre G."/>
            <person name="Bobe J."/>
            <person name="Postlethwait J.H."/>
            <person name="Berthelot C."/>
            <person name="Roest Crollius H."/>
            <person name="Guiguen Y."/>
        </authorList>
    </citation>
    <scope>NUCLEOTIDE SEQUENCE</scope>
    <source>
        <strain evidence="2">NC1722</strain>
    </source>
</reference>
<dbReference type="EMBL" id="JAINUG010000018">
    <property type="protein sequence ID" value="KAJ8412666.1"/>
    <property type="molecule type" value="Genomic_DNA"/>
</dbReference>
<keyword evidence="3" id="KW-1185">Reference proteome</keyword>
<dbReference type="GO" id="GO:0016706">
    <property type="term" value="F:2-oxoglutarate-dependent dioxygenase activity"/>
    <property type="evidence" value="ECO:0007669"/>
    <property type="project" value="InterPro"/>
</dbReference>
<dbReference type="AlphaFoldDB" id="A0AAD7T1J8"/>
<comment type="caution">
    <text evidence="2">The sequence shown here is derived from an EMBL/GenBank/DDBJ whole genome shotgun (WGS) entry which is preliminary data.</text>
</comment>
<proteinExistence type="predicted"/>
<accession>A0AAD7T1J8</accession>
<protein>
    <recommendedName>
        <fullName evidence="1">Alkylated DNA repair protein AlkB homologue 8 N-terminal domain-containing protein</fullName>
    </recommendedName>
</protein>
<name>A0AAD7T1J8_9TELE</name>
<dbReference type="Pfam" id="PF09004">
    <property type="entry name" value="ALKBH8_N"/>
    <property type="match status" value="1"/>
</dbReference>
<evidence type="ECO:0000313" key="3">
    <source>
        <dbReference type="Proteomes" id="UP001221898"/>
    </source>
</evidence>
<gene>
    <name evidence="2" type="ORF">AAFF_G00116170</name>
</gene>
<evidence type="ECO:0000259" key="1">
    <source>
        <dbReference type="Pfam" id="PF09004"/>
    </source>
</evidence>
<dbReference type="GO" id="GO:0008168">
    <property type="term" value="F:methyltransferase activity"/>
    <property type="evidence" value="ECO:0007669"/>
    <property type="project" value="InterPro"/>
</dbReference>
<dbReference type="InterPro" id="IPR015095">
    <property type="entry name" value="AlkB_hom8_N"/>
</dbReference>